<name>A0AAD7G7U0_MYCRO</name>
<proteinExistence type="predicted"/>
<dbReference type="InterPro" id="IPR001680">
    <property type="entry name" value="WD40_rpt"/>
</dbReference>
<feature type="compositionally biased region" description="Basic and acidic residues" evidence="1">
    <location>
        <begin position="153"/>
        <end position="163"/>
    </location>
</feature>
<dbReference type="AlphaFoldDB" id="A0AAD7G7U0"/>
<dbReference type="EMBL" id="JARKIE010000150">
    <property type="protein sequence ID" value="KAJ7675276.1"/>
    <property type="molecule type" value="Genomic_DNA"/>
</dbReference>
<feature type="region of interest" description="Disordered" evidence="1">
    <location>
        <begin position="1"/>
        <end position="26"/>
    </location>
</feature>
<feature type="region of interest" description="Disordered" evidence="1">
    <location>
        <begin position="152"/>
        <end position="181"/>
    </location>
</feature>
<gene>
    <name evidence="2" type="ORF">B0H17DRAFT_1140353</name>
</gene>
<evidence type="ECO:0000256" key="1">
    <source>
        <dbReference type="SAM" id="MobiDB-lite"/>
    </source>
</evidence>
<dbReference type="Pfam" id="PF00400">
    <property type="entry name" value="WD40"/>
    <property type="match status" value="2"/>
</dbReference>
<dbReference type="InterPro" id="IPR015943">
    <property type="entry name" value="WD40/YVTN_repeat-like_dom_sf"/>
</dbReference>
<reference evidence="2" key="1">
    <citation type="submission" date="2023-03" db="EMBL/GenBank/DDBJ databases">
        <title>Massive genome expansion in bonnet fungi (Mycena s.s.) driven by repeated elements and novel gene families across ecological guilds.</title>
        <authorList>
            <consortium name="Lawrence Berkeley National Laboratory"/>
            <person name="Harder C.B."/>
            <person name="Miyauchi S."/>
            <person name="Viragh M."/>
            <person name="Kuo A."/>
            <person name="Thoen E."/>
            <person name="Andreopoulos B."/>
            <person name="Lu D."/>
            <person name="Skrede I."/>
            <person name="Drula E."/>
            <person name="Henrissat B."/>
            <person name="Morin E."/>
            <person name="Kohler A."/>
            <person name="Barry K."/>
            <person name="LaButti K."/>
            <person name="Morin E."/>
            <person name="Salamov A."/>
            <person name="Lipzen A."/>
            <person name="Mereny Z."/>
            <person name="Hegedus B."/>
            <person name="Baldrian P."/>
            <person name="Stursova M."/>
            <person name="Weitz H."/>
            <person name="Taylor A."/>
            <person name="Grigoriev I.V."/>
            <person name="Nagy L.G."/>
            <person name="Martin F."/>
            <person name="Kauserud H."/>
        </authorList>
    </citation>
    <scope>NUCLEOTIDE SEQUENCE</scope>
    <source>
        <strain evidence="2">CBHHK067</strain>
    </source>
</reference>
<sequence>MDDEPHFQAETQSDETVDEQGSGHDQSVPVLSFSAQSLLSSRTTGAFTILQVQLLAVAGDLPNTTETVPAFHAHTDQVWIAEWSRYGNLLASVSTDKSVIIRECGIRNVLNHPYPVRSLAWSPDDTILLTGDMPTDRPSVRETRRKVVQCVSEEVRERERERGSTATTRAGSESDEGRCES</sequence>
<dbReference type="InterPro" id="IPR036322">
    <property type="entry name" value="WD40_repeat_dom_sf"/>
</dbReference>
<accession>A0AAD7G7U0</accession>
<keyword evidence="3" id="KW-1185">Reference proteome</keyword>
<dbReference type="SMART" id="SM00320">
    <property type="entry name" value="WD40"/>
    <property type="match status" value="1"/>
</dbReference>
<comment type="caution">
    <text evidence="2">The sequence shown here is derived from an EMBL/GenBank/DDBJ whole genome shotgun (WGS) entry which is preliminary data.</text>
</comment>
<organism evidence="2 3">
    <name type="scientific">Mycena rosella</name>
    <name type="common">Pink bonnet</name>
    <name type="synonym">Agaricus rosellus</name>
    <dbReference type="NCBI Taxonomy" id="1033263"/>
    <lineage>
        <taxon>Eukaryota</taxon>
        <taxon>Fungi</taxon>
        <taxon>Dikarya</taxon>
        <taxon>Basidiomycota</taxon>
        <taxon>Agaricomycotina</taxon>
        <taxon>Agaricomycetes</taxon>
        <taxon>Agaricomycetidae</taxon>
        <taxon>Agaricales</taxon>
        <taxon>Marasmiineae</taxon>
        <taxon>Mycenaceae</taxon>
        <taxon>Mycena</taxon>
    </lineage>
</organism>
<dbReference type="Proteomes" id="UP001221757">
    <property type="component" value="Unassembled WGS sequence"/>
</dbReference>
<protein>
    <submittedName>
        <fullName evidence="2">Uncharacterized protein</fullName>
    </submittedName>
</protein>
<evidence type="ECO:0000313" key="2">
    <source>
        <dbReference type="EMBL" id="KAJ7675276.1"/>
    </source>
</evidence>
<dbReference type="Gene3D" id="2.130.10.10">
    <property type="entry name" value="YVTN repeat-like/Quinoprotein amine dehydrogenase"/>
    <property type="match status" value="1"/>
</dbReference>
<dbReference type="SUPFAM" id="SSF50978">
    <property type="entry name" value="WD40 repeat-like"/>
    <property type="match status" value="1"/>
</dbReference>
<evidence type="ECO:0000313" key="3">
    <source>
        <dbReference type="Proteomes" id="UP001221757"/>
    </source>
</evidence>